<reference evidence="2" key="2">
    <citation type="journal article" date="2015" name="Data Brief">
        <title>Shoot transcriptome of the giant reed, Arundo donax.</title>
        <authorList>
            <person name="Barrero R.A."/>
            <person name="Guerrero F.D."/>
            <person name="Moolhuijzen P."/>
            <person name="Goolsby J.A."/>
            <person name="Tidwell J."/>
            <person name="Bellgard S.E."/>
            <person name="Bellgard M.I."/>
        </authorList>
    </citation>
    <scope>NUCLEOTIDE SEQUENCE</scope>
    <source>
        <tissue evidence="2">Shoot tissue taken approximately 20 cm above the soil surface</tissue>
    </source>
</reference>
<name>A0A0A9BLA1_ARUDO</name>
<feature type="compositionally biased region" description="Pro residues" evidence="1">
    <location>
        <begin position="16"/>
        <end position="27"/>
    </location>
</feature>
<protein>
    <submittedName>
        <fullName evidence="2">Uncharacterized protein</fullName>
    </submittedName>
</protein>
<evidence type="ECO:0000313" key="2">
    <source>
        <dbReference type="EMBL" id="JAD62953.1"/>
    </source>
</evidence>
<reference evidence="2" key="1">
    <citation type="submission" date="2014-09" db="EMBL/GenBank/DDBJ databases">
        <authorList>
            <person name="Magalhaes I.L.F."/>
            <person name="Oliveira U."/>
            <person name="Santos F.R."/>
            <person name="Vidigal T.H.D.A."/>
            <person name="Brescovit A.D."/>
            <person name="Santos A.J."/>
        </authorList>
    </citation>
    <scope>NUCLEOTIDE SEQUENCE</scope>
    <source>
        <tissue evidence="2">Shoot tissue taken approximately 20 cm above the soil surface</tissue>
    </source>
</reference>
<evidence type="ECO:0000256" key="1">
    <source>
        <dbReference type="SAM" id="MobiDB-lite"/>
    </source>
</evidence>
<dbReference type="AlphaFoldDB" id="A0A0A9BLA1"/>
<feature type="region of interest" description="Disordered" evidence="1">
    <location>
        <begin position="1"/>
        <end position="35"/>
    </location>
</feature>
<sequence length="35" mass="4065">MREHAPPWRRLARAPPMSPSPLRPPVVHPACQRLR</sequence>
<accession>A0A0A9BLA1</accession>
<proteinExistence type="predicted"/>
<organism evidence="2">
    <name type="scientific">Arundo donax</name>
    <name type="common">Giant reed</name>
    <name type="synonym">Donax arundinaceus</name>
    <dbReference type="NCBI Taxonomy" id="35708"/>
    <lineage>
        <taxon>Eukaryota</taxon>
        <taxon>Viridiplantae</taxon>
        <taxon>Streptophyta</taxon>
        <taxon>Embryophyta</taxon>
        <taxon>Tracheophyta</taxon>
        <taxon>Spermatophyta</taxon>
        <taxon>Magnoliopsida</taxon>
        <taxon>Liliopsida</taxon>
        <taxon>Poales</taxon>
        <taxon>Poaceae</taxon>
        <taxon>PACMAD clade</taxon>
        <taxon>Arundinoideae</taxon>
        <taxon>Arundineae</taxon>
        <taxon>Arundo</taxon>
    </lineage>
</organism>
<dbReference type="EMBL" id="GBRH01234942">
    <property type="protein sequence ID" value="JAD62953.1"/>
    <property type="molecule type" value="Transcribed_RNA"/>
</dbReference>